<evidence type="ECO:0000256" key="2">
    <source>
        <dbReference type="ARBA" id="ARBA00012737"/>
    </source>
</evidence>
<dbReference type="CDD" id="cd01991">
    <property type="entry name" value="Asn_synthase_B_C"/>
    <property type="match status" value="1"/>
</dbReference>
<evidence type="ECO:0000256" key="3">
    <source>
        <dbReference type="ARBA" id="ARBA00022598"/>
    </source>
</evidence>
<evidence type="ECO:0000256" key="7">
    <source>
        <dbReference type="ARBA" id="ARBA00022888"/>
    </source>
</evidence>
<dbReference type="GO" id="GO:0004066">
    <property type="term" value="F:asparagine synthase (glutamine-hydrolyzing) activity"/>
    <property type="evidence" value="ECO:0007669"/>
    <property type="project" value="UniProtKB-EC"/>
</dbReference>
<evidence type="ECO:0000256" key="10">
    <source>
        <dbReference type="ARBA" id="ARBA00048741"/>
    </source>
</evidence>
<dbReference type="GO" id="GO:0006529">
    <property type="term" value="P:asparagine biosynthetic process"/>
    <property type="evidence" value="ECO:0007669"/>
    <property type="project" value="UniProtKB-KW"/>
</dbReference>
<dbReference type="PANTHER" id="PTHR11772">
    <property type="entry name" value="ASPARAGINE SYNTHETASE"/>
    <property type="match status" value="1"/>
</dbReference>
<evidence type="ECO:0000256" key="8">
    <source>
        <dbReference type="ARBA" id="ARBA00022962"/>
    </source>
</evidence>
<evidence type="ECO:0000256" key="4">
    <source>
        <dbReference type="ARBA" id="ARBA00022605"/>
    </source>
</evidence>
<dbReference type="InterPro" id="IPR017932">
    <property type="entry name" value="GATase_2_dom"/>
</dbReference>
<dbReference type="Pfam" id="PF00733">
    <property type="entry name" value="Asn_synthase"/>
    <property type="match status" value="2"/>
</dbReference>
<evidence type="ECO:0000256" key="1">
    <source>
        <dbReference type="ARBA" id="ARBA00005752"/>
    </source>
</evidence>
<evidence type="ECO:0000313" key="15">
    <source>
        <dbReference type="EMBL" id="QTA85202.1"/>
    </source>
</evidence>
<feature type="binding site" evidence="12">
    <location>
        <position position="94"/>
    </location>
    <ligand>
        <name>L-glutamine</name>
        <dbReference type="ChEBI" id="CHEBI:58359"/>
    </ligand>
</feature>
<evidence type="ECO:0000256" key="12">
    <source>
        <dbReference type="PIRSR" id="PIRSR001589-2"/>
    </source>
</evidence>
<keyword evidence="8 11" id="KW-0315">Glutamine amidotransferase</keyword>
<feature type="domain" description="Glutamine amidotransferase type-2" evidence="14">
    <location>
        <begin position="2"/>
        <end position="179"/>
    </location>
</feature>
<dbReference type="PANTHER" id="PTHR11772:SF2">
    <property type="entry name" value="ASPARAGINE SYNTHETASE [GLUTAMINE-HYDROLYZING]"/>
    <property type="match status" value="1"/>
</dbReference>
<evidence type="ECO:0000259" key="14">
    <source>
        <dbReference type="PROSITE" id="PS51278"/>
    </source>
</evidence>
<dbReference type="InterPro" id="IPR050795">
    <property type="entry name" value="Asn_Synthetase"/>
</dbReference>
<dbReference type="NCBIfam" id="TIGR01536">
    <property type="entry name" value="asn_synth_AEB"/>
    <property type="match status" value="1"/>
</dbReference>
<evidence type="ECO:0000256" key="9">
    <source>
        <dbReference type="ARBA" id="ARBA00029440"/>
    </source>
</evidence>
<dbReference type="EMBL" id="CP061800">
    <property type="protein sequence ID" value="QTA85202.1"/>
    <property type="molecule type" value="Genomic_DNA"/>
</dbReference>
<dbReference type="GO" id="GO:0005829">
    <property type="term" value="C:cytosol"/>
    <property type="evidence" value="ECO:0007669"/>
    <property type="project" value="TreeGrafter"/>
</dbReference>
<evidence type="ECO:0000256" key="11">
    <source>
        <dbReference type="PIRSR" id="PIRSR001589-1"/>
    </source>
</evidence>
<evidence type="ECO:0000256" key="6">
    <source>
        <dbReference type="ARBA" id="ARBA00022840"/>
    </source>
</evidence>
<comment type="catalytic activity">
    <reaction evidence="10">
        <text>L-aspartate + L-glutamine + ATP + H2O = L-asparagine + L-glutamate + AMP + diphosphate + H(+)</text>
        <dbReference type="Rhea" id="RHEA:12228"/>
        <dbReference type="ChEBI" id="CHEBI:15377"/>
        <dbReference type="ChEBI" id="CHEBI:15378"/>
        <dbReference type="ChEBI" id="CHEBI:29985"/>
        <dbReference type="ChEBI" id="CHEBI:29991"/>
        <dbReference type="ChEBI" id="CHEBI:30616"/>
        <dbReference type="ChEBI" id="CHEBI:33019"/>
        <dbReference type="ChEBI" id="CHEBI:58048"/>
        <dbReference type="ChEBI" id="CHEBI:58359"/>
        <dbReference type="ChEBI" id="CHEBI:456215"/>
        <dbReference type="EC" id="6.3.5.4"/>
    </reaction>
</comment>
<feature type="active site" description="For GATase activity" evidence="11">
    <location>
        <position position="2"/>
    </location>
</feature>
<evidence type="ECO:0000256" key="13">
    <source>
        <dbReference type="PIRSR" id="PIRSR001589-3"/>
    </source>
</evidence>
<dbReference type="PIRSF" id="PIRSF001589">
    <property type="entry name" value="Asn_synthetase_glu-h"/>
    <property type="match status" value="1"/>
</dbReference>
<keyword evidence="3" id="KW-0436">Ligase</keyword>
<dbReference type="AlphaFoldDB" id="A0A975BGW6"/>
<dbReference type="InterPro" id="IPR029055">
    <property type="entry name" value="Ntn_hydrolases_N"/>
</dbReference>
<dbReference type="CDD" id="cd00712">
    <property type="entry name" value="AsnB"/>
    <property type="match status" value="1"/>
</dbReference>
<dbReference type="EC" id="6.3.5.4" evidence="2"/>
<keyword evidence="5 12" id="KW-0547">Nucleotide-binding</keyword>
<dbReference type="InterPro" id="IPR014729">
    <property type="entry name" value="Rossmann-like_a/b/a_fold"/>
</dbReference>
<protein>
    <recommendedName>
        <fullName evidence="2">asparagine synthase (glutamine-hydrolyzing)</fullName>
        <ecNumber evidence="2">6.3.5.4</ecNumber>
    </recommendedName>
</protein>
<dbReference type="Proteomes" id="UP000663722">
    <property type="component" value="Chromosome"/>
</dbReference>
<organism evidence="15 16">
    <name type="scientific">Desulfonema magnum</name>
    <dbReference type="NCBI Taxonomy" id="45655"/>
    <lineage>
        <taxon>Bacteria</taxon>
        <taxon>Pseudomonadati</taxon>
        <taxon>Thermodesulfobacteriota</taxon>
        <taxon>Desulfobacteria</taxon>
        <taxon>Desulfobacterales</taxon>
        <taxon>Desulfococcaceae</taxon>
        <taxon>Desulfonema</taxon>
    </lineage>
</organism>
<gene>
    <name evidence="15" type="primary">asnB1</name>
    <name evidence="15" type="ORF">dnm_012070</name>
</gene>
<dbReference type="InterPro" id="IPR006426">
    <property type="entry name" value="Asn_synth_AEB"/>
</dbReference>
<reference evidence="15" key="1">
    <citation type="journal article" date="2021" name="Microb. Physiol.">
        <title>Proteogenomic Insights into the Physiology of Marine, Sulfate-Reducing, Filamentous Desulfonema limicola and Desulfonema magnum.</title>
        <authorList>
            <person name="Schnaars V."/>
            <person name="Wohlbrand L."/>
            <person name="Scheve S."/>
            <person name="Hinrichs C."/>
            <person name="Reinhardt R."/>
            <person name="Rabus R."/>
        </authorList>
    </citation>
    <scope>NUCLEOTIDE SEQUENCE</scope>
    <source>
        <strain evidence="15">4be13</strain>
    </source>
</reference>
<evidence type="ECO:0000256" key="5">
    <source>
        <dbReference type="ARBA" id="ARBA00022741"/>
    </source>
</evidence>
<proteinExistence type="inferred from homology"/>
<comment type="similarity">
    <text evidence="1">Belongs to the asparagine synthetase family.</text>
</comment>
<accession>A0A975BGW6</accession>
<sequence>MCGLAGCFGVKDEQTINRMLDDLGHRGPNDRGIFSNENLVLGHTRLSIVDVAQGHQPILSDDGRKGIVCNGEIYNFRKLRSGLFPQYRFNTQSDTEVILHLYQEKGPDCVKDLDGMFAFALFDGEDYMLARDPIGIKPLYYGYQGENLYFSSELGAMTIAGVDEVHEFPAGHYYTPKEGFVKYYRIPEIQDHLLTDIEETRELIRETFIRSVKKRLLADPEIPVGSFCSGGLDSSLVAAIAADEIPNLHTFVVGMRDNDGELSDDVKAARIASKHIGSTHHELLFTEAEYYDALPIVIKKLESYDPSLVRCAIPCYFTCKLAADYVTVVLTGEGADELFTGYHYMKHFPLDKLNLEARRCIGNLHNINLQRADRMGMYFNLELRVPFLDVEMVDISMKIPHDLKIREHNGAKIEKWILRKAFEDTNYLPDEILWRYKVQYTQGAGCESLGETLAENAMSQEEYERIKAENPLATINSREAAYYFKIFREFYPQNSILGSIGIWTGFDFAEERERVRGTVDGDLKHNHEEEEEEECMVA</sequence>
<dbReference type="RefSeq" id="WP_207681348.1">
    <property type="nucleotide sequence ID" value="NZ_CP061800.1"/>
</dbReference>
<dbReference type="Gene3D" id="3.60.20.10">
    <property type="entry name" value="Glutamine Phosphoribosylpyrophosphate, subunit 1, domain 1"/>
    <property type="match status" value="1"/>
</dbReference>
<dbReference type="InterPro" id="IPR033738">
    <property type="entry name" value="AsnB_N"/>
</dbReference>
<name>A0A975BGW6_9BACT</name>
<feature type="site" description="Important for beta-aspartyl-AMP intermediate formation" evidence="13">
    <location>
        <position position="333"/>
    </location>
</feature>
<keyword evidence="7 11" id="KW-0061">Asparagine biosynthesis</keyword>
<evidence type="ECO:0000313" key="16">
    <source>
        <dbReference type="Proteomes" id="UP000663722"/>
    </source>
</evidence>
<dbReference type="SUPFAM" id="SSF52402">
    <property type="entry name" value="Adenine nucleotide alpha hydrolases-like"/>
    <property type="match status" value="1"/>
</dbReference>
<comment type="pathway">
    <text evidence="9">Amino-acid biosynthesis.</text>
</comment>
<keyword evidence="4 11" id="KW-0028">Amino-acid biosynthesis</keyword>
<dbReference type="Pfam" id="PF13537">
    <property type="entry name" value="GATase_7"/>
    <property type="match status" value="1"/>
</dbReference>
<dbReference type="SUPFAM" id="SSF56235">
    <property type="entry name" value="N-terminal nucleophile aminohydrolases (Ntn hydrolases)"/>
    <property type="match status" value="1"/>
</dbReference>
<dbReference type="Gene3D" id="3.40.50.620">
    <property type="entry name" value="HUPs"/>
    <property type="match status" value="1"/>
</dbReference>
<dbReference type="KEGG" id="dmm:dnm_012070"/>
<keyword evidence="6 12" id="KW-0067">ATP-binding</keyword>
<dbReference type="NCBIfam" id="NF006949">
    <property type="entry name" value="PRK09431.1"/>
    <property type="match status" value="1"/>
</dbReference>
<dbReference type="GO" id="GO:0005524">
    <property type="term" value="F:ATP binding"/>
    <property type="evidence" value="ECO:0007669"/>
    <property type="project" value="UniProtKB-KW"/>
</dbReference>
<dbReference type="InterPro" id="IPR001962">
    <property type="entry name" value="Asn_synthase"/>
</dbReference>
<feature type="binding site" evidence="12">
    <location>
        <position position="253"/>
    </location>
    <ligand>
        <name>ATP</name>
        <dbReference type="ChEBI" id="CHEBI:30616"/>
    </ligand>
</feature>
<keyword evidence="16" id="KW-1185">Reference proteome</keyword>
<dbReference type="PROSITE" id="PS51278">
    <property type="entry name" value="GATASE_TYPE_2"/>
    <property type="match status" value="1"/>
</dbReference>